<dbReference type="OrthoDB" id="10026202at2759"/>
<feature type="domain" description="Transmembrane protein TMEM132 sixth" evidence="9">
    <location>
        <begin position="529"/>
        <end position="655"/>
    </location>
</feature>
<dbReference type="InterPro" id="IPR055421">
    <property type="entry name" value="TMEM132_3rd"/>
</dbReference>
<feature type="domain" description="Transmembrane protein TMEM132 fifth" evidence="8">
    <location>
        <begin position="430"/>
        <end position="524"/>
    </location>
</feature>
<evidence type="ECO:0000259" key="8">
    <source>
        <dbReference type="Pfam" id="PF23486"/>
    </source>
</evidence>
<reference evidence="10 11" key="1">
    <citation type="submission" date="2017-03" db="EMBL/GenBank/DDBJ databases">
        <title>Genome Survey of Euroglyphus maynei.</title>
        <authorList>
            <person name="Arlian L.G."/>
            <person name="Morgan M.S."/>
            <person name="Rider S.D."/>
        </authorList>
    </citation>
    <scope>NUCLEOTIDE SEQUENCE [LARGE SCALE GENOMIC DNA]</scope>
    <source>
        <strain evidence="10">Arlian Lab</strain>
        <tissue evidence="10">Whole body</tissue>
    </source>
</reference>
<evidence type="ECO:0008006" key="12">
    <source>
        <dbReference type="Google" id="ProtNLM"/>
    </source>
</evidence>
<dbReference type="PANTHER" id="PTHR13388:SF11">
    <property type="entry name" value="DETONATOR, ISOFORM E"/>
    <property type="match status" value="1"/>
</dbReference>
<comment type="similarity">
    <text evidence="2">Belongs to the TMEM132 family.</text>
</comment>
<organism evidence="10 11">
    <name type="scientific">Euroglyphus maynei</name>
    <name type="common">Mayne's house dust mite</name>
    <dbReference type="NCBI Taxonomy" id="6958"/>
    <lineage>
        <taxon>Eukaryota</taxon>
        <taxon>Metazoa</taxon>
        <taxon>Ecdysozoa</taxon>
        <taxon>Arthropoda</taxon>
        <taxon>Chelicerata</taxon>
        <taxon>Arachnida</taxon>
        <taxon>Acari</taxon>
        <taxon>Acariformes</taxon>
        <taxon>Sarcoptiformes</taxon>
        <taxon>Astigmata</taxon>
        <taxon>Psoroptidia</taxon>
        <taxon>Analgoidea</taxon>
        <taxon>Pyroglyphidae</taxon>
        <taxon>Pyroglyphinae</taxon>
        <taxon>Euroglyphus</taxon>
    </lineage>
</organism>
<dbReference type="Pfam" id="PF23487">
    <property type="entry name" value="Ig_TMEM132_6th"/>
    <property type="match status" value="1"/>
</dbReference>
<dbReference type="InterPro" id="IPR055423">
    <property type="entry name" value="Ig_TMEM132_5th"/>
</dbReference>
<dbReference type="InterPro" id="IPR026307">
    <property type="entry name" value="TMEM132"/>
</dbReference>
<dbReference type="Proteomes" id="UP000194236">
    <property type="component" value="Unassembled WGS sequence"/>
</dbReference>
<name>A0A1Y3AMP1_EURMA</name>
<evidence type="ECO:0000256" key="5">
    <source>
        <dbReference type="ARBA" id="ARBA00023136"/>
    </source>
</evidence>
<dbReference type="InterPro" id="IPR055424">
    <property type="entry name" value="Ig_TMEM132_6th"/>
</dbReference>
<gene>
    <name evidence="10" type="ORF">BLA29_001898</name>
</gene>
<evidence type="ECO:0000256" key="1">
    <source>
        <dbReference type="ARBA" id="ARBA00004479"/>
    </source>
</evidence>
<evidence type="ECO:0000313" key="11">
    <source>
        <dbReference type="Proteomes" id="UP000194236"/>
    </source>
</evidence>
<dbReference type="Pfam" id="PF23486">
    <property type="entry name" value="Ig_TMEM132_5th"/>
    <property type="match status" value="1"/>
</dbReference>
<proteinExistence type="inferred from homology"/>
<evidence type="ECO:0000256" key="3">
    <source>
        <dbReference type="ARBA" id="ARBA00022692"/>
    </source>
</evidence>
<protein>
    <recommendedName>
        <fullName evidence="12">Transmembrane protein family 132 middle domain-containing protein</fullName>
    </recommendedName>
</protein>
<sequence>MTRKTINPFSVCRNDSSSFKTGKSSNGDRKNISEQINAYLVTREVRRSHPVLRVLFYASHINHNNVLSTSTNRNEQSICAVVIVQYHGERLFGTCSPSQNRLNACLAEIVIPALYWPPLDVTNGVPFRGSYEEVTNDNVVTVLIPQEPVYPNSKIYIPVKYTYNPEYPISAFTLRVQVKPGLRILGAQLSHTNKLWQLSIELGTGQTSATVTAFLRDSSLDSQSLLDELMANISQEVYSWLIEVTDQVNIGEMNARIVWQLLYEMEANNAIHSSIEQHSTQPEEKESIKLTSLIDIQKDVMQEIVAITSSKELLNTAVLNGRQISRTMRIYQVSAAGHISDITFQCSCQSIDESIIKVSTSCTSVYLDGSEIRGRWFVHRHIRFGSMNFNHGSSSSLQANHFDDVMLADQPNDDDDDQFGYWPESFNSIRQICQLKFQQARIEVYTRYTSSDHDSGREASLVNRRHLIRITKIVQNMIRVSDKKIIRILRGNIIEGVSAGTANVELISPITGAIIGSKRIQVNTELENITNMKVHLISGIRMDIEPVGRANPNIWIVRTSLMDSLTKQYQEALLEARLYFSDQTSTYLSDVSPDDYHLTINTFKGVVDNVTRNNAMENRAEIGSFIYDMPRIIALMPGQGERIHMTIDSIRSCQKKKSKPLSSSFVNVDVNIELPNSMFSLQNDAIHYRRYGTIHHNQTVIFR</sequence>
<dbReference type="PANTHER" id="PTHR13388">
    <property type="entry name" value="DETONATOR, ISOFORM E"/>
    <property type="match status" value="1"/>
</dbReference>
<evidence type="ECO:0000259" key="9">
    <source>
        <dbReference type="Pfam" id="PF23487"/>
    </source>
</evidence>
<evidence type="ECO:0000259" key="6">
    <source>
        <dbReference type="Pfam" id="PF16070"/>
    </source>
</evidence>
<keyword evidence="3" id="KW-0812">Transmembrane</keyword>
<comment type="caution">
    <text evidence="10">The sequence shown here is derived from an EMBL/GenBank/DDBJ whole genome shotgun (WGS) entry which is preliminary data.</text>
</comment>
<keyword evidence="4" id="KW-1133">Transmembrane helix</keyword>
<dbReference type="Pfam" id="PF16070">
    <property type="entry name" value="Ig_TMEM132_4th"/>
    <property type="match status" value="1"/>
</dbReference>
<keyword evidence="11" id="KW-1185">Reference proteome</keyword>
<accession>A0A1Y3AMP1</accession>
<feature type="domain" description="Transmembrane protein family 132 fourth" evidence="6">
    <location>
        <begin position="304"/>
        <end position="387"/>
    </location>
</feature>
<dbReference type="GO" id="GO:0016020">
    <property type="term" value="C:membrane"/>
    <property type="evidence" value="ECO:0007669"/>
    <property type="project" value="UniProtKB-SubCell"/>
</dbReference>
<dbReference type="InterPro" id="IPR031437">
    <property type="entry name" value="Ig_TMEM132_4th"/>
</dbReference>
<dbReference type="EMBL" id="MUJZ01071397">
    <property type="protein sequence ID" value="OTF69277.1"/>
    <property type="molecule type" value="Genomic_DNA"/>
</dbReference>
<evidence type="ECO:0000256" key="2">
    <source>
        <dbReference type="ARBA" id="ARBA00006166"/>
    </source>
</evidence>
<feature type="domain" description="Transmembrane protein TMEM132 cohesin-like" evidence="7">
    <location>
        <begin position="132"/>
        <end position="268"/>
    </location>
</feature>
<dbReference type="Pfam" id="PF23039">
    <property type="entry name" value="TMEM132_3rd"/>
    <property type="match status" value="1"/>
</dbReference>
<evidence type="ECO:0000259" key="7">
    <source>
        <dbReference type="Pfam" id="PF23039"/>
    </source>
</evidence>
<evidence type="ECO:0000313" key="10">
    <source>
        <dbReference type="EMBL" id="OTF69277.1"/>
    </source>
</evidence>
<comment type="subcellular location">
    <subcellularLocation>
        <location evidence="1">Membrane</location>
        <topology evidence="1">Single-pass type I membrane protein</topology>
    </subcellularLocation>
</comment>
<dbReference type="AlphaFoldDB" id="A0A1Y3AMP1"/>
<evidence type="ECO:0000256" key="4">
    <source>
        <dbReference type="ARBA" id="ARBA00022989"/>
    </source>
</evidence>
<keyword evidence="5" id="KW-0472">Membrane</keyword>